<keyword evidence="2" id="KW-1003">Cell membrane</keyword>
<evidence type="ECO:0000256" key="2">
    <source>
        <dbReference type="ARBA" id="ARBA00022519"/>
    </source>
</evidence>
<dbReference type="InterPro" id="IPR003660">
    <property type="entry name" value="HAMP_dom"/>
</dbReference>
<keyword evidence="2" id="KW-0997">Cell inner membrane</keyword>
<protein>
    <submittedName>
        <fullName evidence="10">Methyl-accepting chemotaxis protein</fullName>
    </submittedName>
</protein>
<comment type="similarity">
    <text evidence="4">Belongs to the methyl-accepting chemotaxis (MCP) protein family.</text>
</comment>
<dbReference type="PATRIC" id="fig|1316936.3.peg.2122"/>
<reference evidence="10 11" key="1">
    <citation type="submission" date="2013-04" db="EMBL/GenBank/DDBJ databases">
        <authorList>
            <person name="Kuznetsov B."/>
            <person name="Ivanovsky R."/>
        </authorList>
    </citation>
    <scope>NUCLEOTIDE SEQUENCE [LARGE SCALE GENOMIC DNA]</scope>
    <source>
        <strain evidence="10 11">MGU-K5</strain>
    </source>
</reference>
<keyword evidence="3 5" id="KW-0807">Transducer</keyword>
<dbReference type="GO" id="GO:0005886">
    <property type="term" value="C:plasma membrane"/>
    <property type="evidence" value="ECO:0007669"/>
    <property type="project" value="UniProtKB-SubCell"/>
</dbReference>
<dbReference type="SMART" id="SM00283">
    <property type="entry name" value="MA"/>
    <property type="match status" value="1"/>
</dbReference>
<accession>S9TSH3</accession>
<evidence type="ECO:0000259" key="9">
    <source>
        <dbReference type="PROSITE" id="PS50885"/>
    </source>
</evidence>
<dbReference type="AlphaFoldDB" id="S9TSH3"/>
<dbReference type="SUPFAM" id="SSF58104">
    <property type="entry name" value="Methyl-accepting chemotaxis protein (MCP) signaling domain"/>
    <property type="match status" value="1"/>
</dbReference>
<dbReference type="Gene3D" id="1.10.287.950">
    <property type="entry name" value="Methyl-accepting chemotaxis protein"/>
    <property type="match status" value="1"/>
</dbReference>
<proteinExistence type="inferred from homology"/>
<dbReference type="PROSITE" id="PS50192">
    <property type="entry name" value="T_SNARE"/>
    <property type="match status" value="1"/>
</dbReference>
<dbReference type="eggNOG" id="COG2770">
    <property type="taxonomic scope" value="Bacteria"/>
</dbReference>
<evidence type="ECO:0000256" key="3">
    <source>
        <dbReference type="ARBA" id="ARBA00023224"/>
    </source>
</evidence>
<feature type="transmembrane region" description="Helical" evidence="6">
    <location>
        <begin position="316"/>
        <end position="337"/>
    </location>
</feature>
<dbReference type="EMBL" id="AQPH01000038">
    <property type="protein sequence ID" value="EPY01485.1"/>
    <property type="molecule type" value="Genomic_DNA"/>
</dbReference>
<name>S9TSH3_MAGFU</name>
<dbReference type="OrthoDB" id="3289104at2"/>
<dbReference type="Pfam" id="PF00015">
    <property type="entry name" value="MCPsignal"/>
    <property type="match status" value="1"/>
</dbReference>
<dbReference type="STRING" id="1316936.K678_10646"/>
<evidence type="ECO:0000256" key="6">
    <source>
        <dbReference type="SAM" id="Phobius"/>
    </source>
</evidence>
<sequence>MSIKGFVSACLAAVGTFLAILAIILFTENWQNLRAAGEAGDLVTLLNAGTQVSEVIAPERGATSVALDGDAAARKVLTDTRAKVDAAFDRIAAMPSQSSAEEYQDAIAKLLKIRTELTAWRTKADAEMGGNREKLDAFRKDFNAGMYAMLNTVGTVNARLGRRLSSLDAEVAYPAALATTTWTLRDQAGRLSTMHILAITSGKPFSAETTRDIDMTLGRIRQLWDHLSEQAGAPDSPVILRDGLAKVEAGFFTPFKPLRERVAKAGMSDGAYDLDQAEWRRLSAPMLQSIMLMRDAAISEASRIADENRHHAVQNLILVGLLLIAATATTLVAIVGINRRVVIPLGRLTEIVGDFAAGSRQFAVPYVDRNDETGKMAKAIEVLRDKALVADDRAKAETAAAQARDERRVRVETVTNGFVESIDTVVGGVSTAIDGLRSATETLSSTSATTTEQSSVVAAAADNASANVQTVAAAAEELSNSIQEISRRVTETAAAMNGAVHEAENTSATVRGLAEAARRIGDVVSLITDIAAQTNLLALNATIEAARAGDAGKGFAVVAGEVKTLANQTARATDDIQAQVAAIQAETDRAVNAIVGISSTITTVNQYTIGIASAVEQQGAATQEIARNVQQAAQGTSEVSQSIARVLEAERATVQAAGQLSTLADRLSGESDRLRNNVGHFVSEVKKG</sequence>
<feature type="transmembrane region" description="Helical" evidence="6">
    <location>
        <begin position="6"/>
        <end position="26"/>
    </location>
</feature>
<feature type="domain" description="HAMP" evidence="9">
    <location>
        <begin position="339"/>
        <end position="392"/>
    </location>
</feature>
<evidence type="ECO:0000256" key="5">
    <source>
        <dbReference type="PROSITE-ProRule" id="PRU00284"/>
    </source>
</evidence>
<feature type="domain" description="Methyl-accepting transducer" evidence="7">
    <location>
        <begin position="425"/>
        <end position="658"/>
    </location>
</feature>
<dbReference type="PANTHER" id="PTHR32089:SF112">
    <property type="entry name" value="LYSOZYME-LIKE PROTEIN-RELATED"/>
    <property type="match status" value="1"/>
</dbReference>
<dbReference type="eggNOG" id="COG0840">
    <property type="taxonomic scope" value="Bacteria"/>
</dbReference>
<dbReference type="Proteomes" id="UP000015350">
    <property type="component" value="Unassembled WGS sequence"/>
</dbReference>
<organism evidence="10 11">
    <name type="scientific">Magnetospirillum fulvum MGU-K5</name>
    <dbReference type="NCBI Taxonomy" id="1316936"/>
    <lineage>
        <taxon>Bacteria</taxon>
        <taxon>Pseudomonadati</taxon>
        <taxon>Pseudomonadota</taxon>
        <taxon>Alphaproteobacteria</taxon>
        <taxon>Rhodospirillales</taxon>
        <taxon>Rhodospirillaceae</taxon>
        <taxon>Magnetospirillum</taxon>
    </lineage>
</organism>
<evidence type="ECO:0000259" key="8">
    <source>
        <dbReference type="PROSITE" id="PS50192"/>
    </source>
</evidence>
<dbReference type="GO" id="GO:0007165">
    <property type="term" value="P:signal transduction"/>
    <property type="evidence" value="ECO:0007669"/>
    <property type="project" value="UniProtKB-KW"/>
</dbReference>
<evidence type="ECO:0000256" key="1">
    <source>
        <dbReference type="ARBA" id="ARBA00004429"/>
    </source>
</evidence>
<keyword evidence="6" id="KW-0812">Transmembrane</keyword>
<dbReference type="InterPro" id="IPR004089">
    <property type="entry name" value="MCPsignal_dom"/>
</dbReference>
<dbReference type="PROSITE" id="PS50111">
    <property type="entry name" value="CHEMOTAXIS_TRANSDUC_2"/>
    <property type="match status" value="1"/>
</dbReference>
<keyword evidence="6" id="KW-1133">Transmembrane helix</keyword>
<gene>
    <name evidence="10" type="ORF">K678_10646</name>
</gene>
<evidence type="ECO:0000313" key="10">
    <source>
        <dbReference type="EMBL" id="EPY01485.1"/>
    </source>
</evidence>
<dbReference type="PANTHER" id="PTHR32089">
    <property type="entry name" value="METHYL-ACCEPTING CHEMOTAXIS PROTEIN MCPB"/>
    <property type="match status" value="1"/>
</dbReference>
<comment type="subcellular location">
    <subcellularLocation>
        <location evidence="1">Cell inner membrane</location>
        <topology evidence="1">Multi-pass membrane protein</topology>
    </subcellularLocation>
</comment>
<dbReference type="RefSeq" id="WP_021132443.1">
    <property type="nucleotide sequence ID" value="NZ_AQPH01000038.1"/>
</dbReference>
<comment type="caution">
    <text evidence="10">The sequence shown here is derived from an EMBL/GenBank/DDBJ whole genome shotgun (WGS) entry which is preliminary data.</text>
</comment>
<keyword evidence="6" id="KW-0472">Membrane</keyword>
<evidence type="ECO:0000259" key="7">
    <source>
        <dbReference type="PROSITE" id="PS50111"/>
    </source>
</evidence>
<evidence type="ECO:0000313" key="11">
    <source>
        <dbReference type="Proteomes" id="UP000015350"/>
    </source>
</evidence>
<evidence type="ECO:0000256" key="4">
    <source>
        <dbReference type="ARBA" id="ARBA00029447"/>
    </source>
</evidence>
<feature type="domain" description="T-SNARE coiled-coil homology" evidence="8">
    <location>
        <begin position="584"/>
        <end position="646"/>
    </location>
</feature>
<dbReference type="InterPro" id="IPR000727">
    <property type="entry name" value="T_SNARE_dom"/>
</dbReference>
<dbReference type="PROSITE" id="PS50885">
    <property type="entry name" value="HAMP"/>
    <property type="match status" value="1"/>
</dbReference>
<dbReference type="Gene3D" id="6.10.340.10">
    <property type="match status" value="1"/>
</dbReference>